<keyword evidence="3" id="KW-0804">Transcription</keyword>
<protein>
    <submittedName>
        <fullName evidence="5">LuxR family transcriptional regulator</fullName>
    </submittedName>
</protein>
<keyword evidence="1" id="KW-0805">Transcription regulation</keyword>
<evidence type="ECO:0000256" key="2">
    <source>
        <dbReference type="ARBA" id="ARBA00023125"/>
    </source>
</evidence>
<organism evidence="5 6">
    <name type="scientific">Vibrio vulnificus</name>
    <dbReference type="NCBI Taxonomy" id="672"/>
    <lineage>
        <taxon>Bacteria</taxon>
        <taxon>Pseudomonadati</taxon>
        <taxon>Pseudomonadota</taxon>
        <taxon>Gammaproteobacteria</taxon>
        <taxon>Vibrionales</taxon>
        <taxon>Vibrionaceae</taxon>
        <taxon>Vibrio</taxon>
    </lineage>
</organism>
<dbReference type="InterPro" id="IPR036388">
    <property type="entry name" value="WH-like_DNA-bd_sf"/>
</dbReference>
<dbReference type="InterPro" id="IPR016032">
    <property type="entry name" value="Sig_transdc_resp-reg_C-effctor"/>
</dbReference>
<reference evidence="5 6" key="1">
    <citation type="journal article" date="2018" name="Front. Microbiol.">
        <title>Phylogeny of Vibrio vulnificus from the Analysis of the Core-Genome: Implications for Intra-Species Taxonomy.</title>
        <authorList>
            <person name="Roig F.J."/>
            <person name="Gonzalez-Candelas F."/>
            <person name="Sanjuan E."/>
            <person name="Fouz B."/>
            <person name="Feil E.J."/>
            <person name="Llorens C."/>
            <person name="Baker-Austin C."/>
            <person name="Oliver J.D."/>
            <person name="Danin-Poleg Y."/>
            <person name="Gibas C.J."/>
            <person name="Kashi Y."/>
            <person name="Gulig P.A."/>
            <person name="Morrison S.S."/>
            <person name="Amaro C."/>
        </authorList>
    </citation>
    <scope>NUCLEOTIDE SEQUENCE [LARGE SCALE GENOMIC DNA]</scope>
    <source>
        <strain evidence="5 6">CECT4608</strain>
    </source>
</reference>
<dbReference type="EMBL" id="PDGH01000142">
    <property type="protein sequence ID" value="POB42739.1"/>
    <property type="molecule type" value="Genomic_DNA"/>
</dbReference>
<comment type="caution">
    <text evidence="5">The sequence shown here is derived from an EMBL/GenBank/DDBJ whole genome shotgun (WGS) entry which is preliminary data.</text>
</comment>
<dbReference type="PANTHER" id="PTHR44688">
    <property type="entry name" value="DNA-BINDING TRANSCRIPTIONAL ACTIVATOR DEVR_DOSR"/>
    <property type="match status" value="1"/>
</dbReference>
<dbReference type="SMART" id="SM00421">
    <property type="entry name" value="HTH_LUXR"/>
    <property type="match status" value="1"/>
</dbReference>
<dbReference type="GO" id="GO:0006355">
    <property type="term" value="P:regulation of DNA-templated transcription"/>
    <property type="evidence" value="ECO:0007669"/>
    <property type="project" value="InterPro"/>
</dbReference>
<dbReference type="AlphaFoldDB" id="A0A2S3QX44"/>
<dbReference type="SUPFAM" id="SSF46894">
    <property type="entry name" value="C-terminal effector domain of the bipartite response regulators"/>
    <property type="match status" value="1"/>
</dbReference>
<keyword evidence="2" id="KW-0238">DNA-binding</keyword>
<name>A0A2S3QX44_VIBVL</name>
<gene>
    <name evidence="5" type="ORF">CRN52_21600</name>
</gene>
<dbReference type="RefSeq" id="WP_103201152.1">
    <property type="nucleotide sequence ID" value="NZ_JASMUA010000009.1"/>
</dbReference>
<evidence type="ECO:0000256" key="3">
    <source>
        <dbReference type="ARBA" id="ARBA00023163"/>
    </source>
</evidence>
<dbReference type="Gene3D" id="1.10.10.10">
    <property type="entry name" value="Winged helix-like DNA-binding domain superfamily/Winged helix DNA-binding domain"/>
    <property type="match status" value="1"/>
</dbReference>
<evidence type="ECO:0000256" key="1">
    <source>
        <dbReference type="ARBA" id="ARBA00023015"/>
    </source>
</evidence>
<accession>A0A2S3QX44</accession>
<sequence length="395" mass="44465">MEKDIHSSISRFSQLIDSLYQAPVHPRGFEPFLEQMVGEFRLADAVFHIQSNYRGELVSGWMAGPQIDAVIEYIEQDLARGNIINDFIAANPIGRFYSLNKHIGRQHDLTPQEQKVEDWFDRHGFCDVATALIGHADGNIAFLTVHRNQSESPLDETELYLLEKLVPHIQRAFSLYQQFKTSQQYTNNLTQIISQLPHAALLYDSKGAYVAANHKAKDLLALQENVKLLPSELSFCDATLRHEFLLNIQETLHLVRVKNQDACKVMHLSSQRGGLTLLFVAIGLEAQTIPQGYPLAAESNQLMEEGIGCIIYLYDREKSATLNPTLLKPIFNFTDAETEVCQLLTLGYSRDEIAQLSHRSPHTIKDHIKSIYSKTGTGKQSDLIATILTSPAHTP</sequence>
<evidence type="ECO:0000259" key="4">
    <source>
        <dbReference type="SMART" id="SM00421"/>
    </source>
</evidence>
<dbReference type="InterPro" id="IPR000792">
    <property type="entry name" value="Tscrpt_reg_LuxR_C"/>
</dbReference>
<evidence type="ECO:0000313" key="6">
    <source>
        <dbReference type="Proteomes" id="UP000237466"/>
    </source>
</evidence>
<evidence type="ECO:0000313" key="5">
    <source>
        <dbReference type="EMBL" id="POB42739.1"/>
    </source>
</evidence>
<dbReference type="GO" id="GO:0003677">
    <property type="term" value="F:DNA binding"/>
    <property type="evidence" value="ECO:0007669"/>
    <property type="project" value="UniProtKB-KW"/>
</dbReference>
<proteinExistence type="predicted"/>
<dbReference type="PANTHER" id="PTHR44688:SF16">
    <property type="entry name" value="DNA-BINDING TRANSCRIPTIONAL ACTIVATOR DEVR_DOSR"/>
    <property type="match status" value="1"/>
</dbReference>
<feature type="domain" description="HTH luxR-type" evidence="4">
    <location>
        <begin position="330"/>
        <end position="387"/>
    </location>
</feature>
<dbReference type="Proteomes" id="UP000237466">
    <property type="component" value="Unassembled WGS sequence"/>
</dbReference>